<dbReference type="Proteomes" id="UP000325433">
    <property type="component" value="Unassembled WGS sequence"/>
</dbReference>
<protein>
    <submittedName>
        <fullName evidence="1">Uncharacterized protein</fullName>
    </submittedName>
</protein>
<reference evidence="2" key="1">
    <citation type="submission" date="2019-04" db="EMBL/GenBank/DDBJ databases">
        <title>Friends and foes A comparative genomics studyof 23 Aspergillus species from section Flavi.</title>
        <authorList>
            <consortium name="DOE Joint Genome Institute"/>
            <person name="Kjaerbolling I."/>
            <person name="Vesth T."/>
            <person name="Frisvad J.C."/>
            <person name="Nybo J.L."/>
            <person name="Theobald S."/>
            <person name="Kildgaard S."/>
            <person name="Isbrandt T."/>
            <person name="Kuo A."/>
            <person name="Sato A."/>
            <person name="Lyhne E.K."/>
            <person name="Kogle M.E."/>
            <person name="Wiebenga A."/>
            <person name="Kun R.S."/>
            <person name="Lubbers R.J."/>
            <person name="Makela M.R."/>
            <person name="Barry K."/>
            <person name="Chovatia M."/>
            <person name="Clum A."/>
            <person name="Daum C."/>
            <person name="Haridas S."/>
            <person name="He G."/>
            <person name="LaButti K."/>
            <person name="Lipzen A."/>
            <person name="Mondo S."/>
            <person name="Riley R."/>
            <person name="Salamov A."/>
            <person name="Simmons B.A."/>
            <person name="Magnuson J.K."/>
            <person name="Henrissat B."/>
            <person name="Mortensen U.H."/>
            <person name="Larsen T.O."/>
            <person name="Devries R.P."/>
            <person name="Grigoriev I.V."/>
            <person name="Machida M."/>
            <person name="Baker S.E."/>
            <person name="Andersen M.R."/>
        </authorList>
    </citation>
    <scope>NUCLEOTIDE SEQUENCE [LARGE SCALE GENOMIC DNA]</scope>
    <source>
        <strain evidence="2">CBS 130015</strain>
    </source>
</reference>
<proteinExistence type="predicted"/>
<sequence length="160" mass="18019">MVKHNKPFSAPKDQFHIVPNRGLPEGRSLSGSVYLKPDILSIHRRSDPDQARAVAMHWWVYQDGLPVEQCARSKLQSLTDRIQQETRFSILVGFGVGLIQMQPVTTNTEVQYEPNNTIISWSTMTASDETLLEIPQDVEATLKDIVIEIEQLHVDAALGQ</sequence>
<name>A0A5N6WCA2_9EURO</name>
<accession>A0A5N6WCA2</accession>
<dbReference type="AlphaFoldDB" id="A0A5N6WCA2"/>
<evidence type="ECO:0000313" key="1">
    <source>
        <dbReference type="EMBL" id="KAE8317449.1"/>
    </source>
</evidence>
<dbReference type="EMBL" id="ML738301">
    <property type="protein sequence ID" value="KAE8317449.1"/>
    <property type="molecule type" value="Genomic_DNA"/>
</dbReference>
<organism evidence="1 2">
    <name type="scientific">Aspergillus transmontanensis</name>
    <dbReference type="NCBI Taxonomy" id="1034304"/>
    <lineage>
        <taxon>Eukaryota</taxon>
        <taxon>Fungi</taxon>
        <taxon>Dikarya</taxon>
        <taxon>Ascomycota</taxon>
        <taxon>Pezizomycotina</taxon>
        <taxon>Eurotiomycetes</taxon>
        <taxon>Eurotiomycetidae</taxon>
        <taxon>Eurotiales</taxon>
        <taxon>Aspergillaceae</taxon>
        <taxon>Aspergillus</taxon>
        <taxon>Aspergillus subgen. Circumdati</taxon>
    </lineage>
</organism>
<evidence type="ECO:0000313" key="2">
    <source>
        <dbReference type="Proteomes" id="UP000325433"/>
    </source>
</evidence>
<keyword evidence="2" id="KW-1185">Reference proteome</keyword>
<gene>
    <name evidence="1" type="ORF">BDV41DRAFT_572736</name>
</gene>